<feature type="domain" description="CUB" evidence="4">
    <location>
        <begin position="502"/>
        <end position="650"/>
    </location>
</feature>
<dbReference type="SMART" id="SM00042">
    <property type="entry name" value="CUB"/>
    <property type="match status" value="1"/>
</dbReference>
<dbReference type="InterPro" id="IPR002172">
    <property type="entry name" value="LDrepeatLR_classA_rpt"/>
</dbReference>
<accession>A0ABM1T6P6</accession>
<keyword evidence="3" id="KW-1133">Transmembrane helix</keyword>
<dbReference type="RefSeq" id="XP_022251552.1">
    <property type="nucleotide sequence ID" value="XM_022395844.1"/>
</dbReference>
<dbReference type="InterPro" id="IPR056707">
    <property type="entry name" value="DUF7805"/>
</dbReference>
<gene>
    <name evidence="6" type="primary">LOC106467644</name>
</gene>
<dbReference type="PANTHER" id="PTHR47537:SF3">
    <property type="entry name" value="CUB DOMAIN-CONTAINING PROTEIN"/>
    <property type="match status" value="1"/>
</dbReference>
<dbReference type="Proteomes" id="UP000694941">
    <property type="component" value="Unplaced"/>
</dbReference>
<dbReference type="GeneID" id="106467644"/>
<dbReference type="InterPro" id="IPR053207">
    <property type="entry name" value="Non-NMDA_GluR_Accessory"/>
</dbReference>
<keyword evidence="1 2" id="KW-1015">Disulfide bond</keyword>
<organism evidence="5 6">
    <name type="scientific">Limulus polyphemus</name>
    <name type="common">Atlantic horseshoe crab</name>
    <dbReference type="NCBI Taxonomy" id="6850"/>
    <lineage>
        <taxon>Eukaryota</taxon>
        <taxon>Metazoa</taxon>
        <taxon>Ecdysozoa</taxon>
        <taxon>Arthropoda</taxon>
        <taxon>Chelicerata</taxon>
        <taxon>Merostomata</taxon>
        <taxon>Xiphosura</taxon>
        <taxon>Limulidae</taxon>
        <taxon>Limulus</taxon>
    </lineage>
</organism>
<dbReference type="SUPFAM" id="SSF49854">
    <property type="entry name" value="Spermadhesin, CUB domain"/>
    <property type="match status" value="1"/>
</dbReference>
<dbReference type="Pfam" id="PF00057">
    <property type="entry name" value="Ldl_recept_a"/>
    <property type="match status" value="1"/>
</dbReference>
<sequence length="893" mass="100466">MKSFEVGTSLSGSGCQFTEFSCGNGNCISLNKFCDGRDDCGNGNDEALGCTGSLNVSTALLANVLALRNGGACCYGGHLRILDGNDQERMEYGFEKSVRNLNQLNKRSLPASEEEWSGSGYFCGQMIGQSVNYFSRGNNVTLVISLPSRTSWRPQSFSLYLIYRFVTRDTETGQDSRYFGNKEAATFCSRQYKNCVRKKCLIRSPNFPGTYPRNITCNYLIKEDNVVAGFQNQIILSQKNVYKISIESGLPRTGAISRWSLTSKCPHDVVRVFDGPTVDFPVIAQFCGSGPLAAIVSSRGTLLVQLHSVDYHRLQESRLEIEIGVKAVPKPLWRMSNNECKFFIDGRVSGKRQGILKSPQHTVPSNTTCTYVLRGRSSYDRVWIYFISYFITDRHPWPVASEFCDTGKIEVIGASSVGSVNTTYCEKNPPPLCARASDGVNMIPLRPCRYPEESMLSSHSHLLMKIHYPCTAEFTTDQPALKARYEFIDTHQPGSPVGRSLCGRYIDGQIFRYGYLSSSKNVFHFGRGGRRHITCSYTLVGSKFSRIIISMSRVFMLSPSCQTVVDSSTSRPTCKEFHPHTQLKAYLKVTENWSGVDFSIGCFCNTTTDTNASIEISSASNNVTITFTVTGMGALHDFNHFHFEAFYRFIHFNICESALIRRVGSRVELLFQVSHILPGGFRCRWSIEPSYSKNLYLTFQGTNASNGCHHGNVLITYKRNSETRIATVCVNGSAEEFSIDPWHNQRSTDETTRPSRDKIFLEAFINYPQSIRVEWFEMKKHSLKTHSGQSLRNINCLVRCPEINACISPDLWCDGTKHCPSGYDESSEHCRQFPVFYFAAGGSATCFLLILLIGYVLIRCRHRGRNNHIIRVPTFDVFELEGRRGDIPDRFSR</sequence>
<evidence type="ECO:0000313" key="6">
    <source>
        <dbReference type="RefSeq" id="XP_022251552.1"/>
    </source>
</evidence>
<dbReference type="CDD" id="cd00112">
    <property type="entry name" value="LDLa"/>
    <property type="match status" value="1"/>
</dbReference>
<evidence type="ECO:0000313" key="5">
    <source>
        <dbReference type="Proteomes" id="UP000694941"/>
    </source>
</evidence>
<feature type="domain" description="CUB" evidence="4">
    <location>
        <begin position="340"/>
        <end position="488"/>
    </location>
</feature>
<dbReference type="CDD" id="cd00041">
    <property type="entry name" value="CUB"/>
    <property type="match status" value="1"/>
</dbReference>
<dbReference type="Gene3D" id="4.10.400.10">
    <property type="entry name" value="Low-density Lipoprotein Receptor"/>
    <property type="match status" value="1"/>
</dbReference>
<dbReference type="Gene3D" id="2.40.128.620">
    <property type="match status" value="1"/>
</dbReference>
<dbReference type="PROSITE" id="PS01180">
    <property type="entry name" value="CUB"/>
    <property type="match status" value="3"/>
</dbReference>
<dbReference type="InterPro" id="IPR035914">
    <property type="entry name" value="Sperma_CUB_dom_sf"/>
</dbReference>
<keyword evidence="5" id="KW-1185">Reference proteome</keyword>
<proteinExistence type="predicted"/>
<feature type="domain" description="CUB" evidence="4">
    <location>
        <begin position="188"/>
        <end position="303"/>
    </location>
</feature>
<comment type="caution">
    <text evidence="2">Lacks conserved residue(s) required for the propagation of feature annotation.</text>
</comment>
<keyword evidence="3" id="KW-0812">Transmembrane</keyword>
<evidence type="ECO:0000256" key="1">
    <source>
        <dbReference type="ARBA" id="ARBA00023157"/>
    </source>
</evidence>
<dbReference type="SUPFAM" id="SSF57424">
    <property type="entry name" value="LDL receptor-like module"/>
    <property type="match status" value="1"/>
</dbReference>
<dbReference type="PANTHER" id="PTHR47537">
    <property type="entry name" value="CUBILIN"/>
    <property type="match status" value="1"/>
</dbReference>
<reference evidence="6" key="1">
    <citation type="submission" date="2025-08" db="UniProtKB">
        <authorList>
            <consortium name="RefSeq"/>
        </authorList>
    </citation>
    <scope>IDENTIFICATION</scope>
    <source>
        <tissue evidence="6">Muscle</tissue>
    </source>
</reference>
<keyword evidence="3" id="KW-0472">Membrane</keyword>
<dbReference type="Gene3D" id="2.60.120.290">
    <property type="entry name" value="Spermadhesin, CUB domain"/>
    <property type="match status" value="2"/>
</dbReference>
<feature type="transmembrane region" description="Helical" evidence="3">
    <location>
        <begin position="835"/>
        <end position="858"/>
    </location>
</feature>
<dbReference type="InterPro" id="IPR036055">
    <property type="entry name" value="LDL_receptor-like_sf"/>
</dbReference>
<dbReference type="PROSITE" id="PS50068">
    <property type="entry name" value="LDLRA_2"/>
    <property type="match status" value="1"/>
</dbReference>
<dbReference type="InterPro" id="IPR000859">
    <property type="entry name" value="CUB_dom"/>
</dbReference>
<evidence type="ECO:0000256" key="3">
    <source>
        <dbReference type="SAM" id="Phobius"/>
    </source>
</evidence>
<dbReference type="Pfam" id="PF25090">
    <property type="entry name" value="DUF7805"/>
    <property type="match status" value="1"/>
</dbReference>
<evidence type="ECO:0000259" key="4">
    <source>
        <dbReference type="PROSITE" id="PS01180"/>
    </source>
</evidence>
<feature type="disulfide bond" evidence="2">
    <location>
        <begin position="15"/>
        <end position="27"/>
    </location>
</feature>
<dbReference type="PRINTS" id="PR00261">
    <property type="entry name" value="LDLRECEPTOR"/>
</dbReference>
<name>A0ABM1T6P6_LIMPO</name>
<dbReference type="Pfam" id="PF00431">
    <property type="entry name" value="CUB"/>
    <property type="match status" value="1"/>
</dbReference>
<feature type="disulfide bond" evidence="2">
    <location>
        <begin position="22"/>
        <end position="40"/>
    </location>
</feature>
<protein>
    <submittedName>
        <fullName evidence="6">Uncharacterized protein LOC106467644</fullName>
    </submittedName>
</protein>
<evidence type="ECO:0000256" key="2">
    <source>
        <dbReference type="PROSITE-ProRule" id="PRU00124"/>
    </source>
</evidence>
<dbReference type="SMART" id="SM00192">
    <property type="entry name" value="LDLa"/>
    <property type="match status" value="2"/>
</dbReference>